<sequence>MADRSSYLLVDGENIDATLGLSVLGRRPHPEERPRWNTLLSFIQEHWGEPTHGLFFLAVSSDLPASFVQALLAMGYTPIPLRGDGKVVDIAIQRTLTALQDRPADVALVSHDRDFVEQMRGLSEDEQRRLAVVGFREFMASDLRQVPRVEILDLEFDAGAFTSPLPRVRVIEIDEFDPYEFI</sequence>
<keyword evidence="3" id="KW-1185">Reference proteome</keyword>
<organism evidence="2 3">
    <name type="scientific">Brachybacterium endophyticum</name>
    <dbReference type="NCBI Taxonomy" id="2182385"/>
    <lineage>
        <taxon>Bacteria</taxon>
        <taxon>Bacillati</taxon>
        <taxon>Actinomycetota</taxon>
        <taxon>Actinomycetes</taxon>
        <taxon>Micrococcales</taxon>
        <taxon>Dermabacteraceae</taxon>
        <taxon>Brachybacterium</taxon>
    </lineage>
</organism>
<reference evidence="2 3" key="1">
    <citation type="submission" date="2018-05" db="EMBL/GenBank/DDBJ databases">
        <title>Brachybacterium sp. M1HQ-2T, whole genome shotgun sequence.</title>
        <authorList>
            <person name="Tuo L."/>
        </authorList>
    </citation>
    <scope>NUCLEOTIDE SEQUENCE [LARGE SCALE GENOMIC DNA]</scope>
    <source>
        <strain evidence="2 3">M1HQ-2</strain>
    </source>
</reference>
<evidence type="ECO:0000313" key="3">
    <source>
        <dbReference type="Proteomes" id="UP000245590"/>
    </source>
</evidence>
<dbReference type="Gene3D" id="3.40.50.1010">
    <property type="entry name" value="5'-nuclease"/>
    <property type="match status" value="1"/>
</dbReference>
<comment type="caution">
    <text evidence="2">The sequence shown here is derived from an EMBL/GenBank/DDBJ whole genome shotgun (WGS) entry which is preliminary data.</text>
</comment>
<proteinExistence type="predicted"/>
<dbReference type="InterPro" id="IPR021139">
    <property type="entry name" value="NYN"/>
</dbReference>
<evidence type="ECO:0000313" key="2">
    <source>
        <dbReference type="EMBL" id="PWH06176.1"/>
    </source>
</evidence>
<name>A0A2U2RK06_9MICO</name>
<dbReference type="AlphaFoldDB" id="A0A2U2RK06"/>
<accession>A0A2U2RK06</accession>
<protein>
    <submittedName>
        <fullName evidence="2">Nuclease</fullName>
    </submittedName>
</protein>
<dbReference type="OrthoDB" id="4772393at2"/>
<dbReference type="Pfam" id="PF01936">
    <property type="entry name" value="NYN"/>
    <property type="match status" value="1"/>
</dbReference>
<feature type="domain" description="NYN" evidence="1">
    <location>
        <begin position="8"/>
        <end position="146"/>
    </location>
</feature>
<evidence type="ECO:0000259" key="1">
    <source>
        <dbReference type="Pfam" id="PF01936"/>
    </source>
</evidence>
<dbReference type="GO" id="GO:0004540">
    <property type="term" value="F:RNA nuclease activity"/>
    <property type="evidence" value="ECO:0007669"/>
    <property type="project" value="InterPro"/>
</dbReference>
<dbReference type="EMBL" id="QFKX01000003">
    <property type="protein sequence ID" value="PWH06176.1"/>
    <property type="molecule type" value="Genomic_DNA"/>
</dbReference>
<dbReference type="Proteomes" id="UP000245590">
    <property type="component" value="Unassembled WGS sequence"/>
</dbReference>
<gene>
    <name evidence="2" type="ORF">DEO23_10290</name>
</gene>
<dbReference type="RefSeq" id="WP_109275923.1">
    <property type="nucleotide sequence ID" value="NZ_QFKX01000003.1"/>
</dbReference>